<organism evidence="2 3">
    <name type="scientific">Desulfobacter postgatei 2ac9</name>
    <dbReference type="NCBI Taxonomy" id="879212"/>
    <lineage>
        <taxon>Bacteria</taxon>
        <taxon>Pseudomonadati</taxon>
        <taxon>Thermodesulfobacteriota</taxon>
        <taxon>Desulfobacteria</taxon>
        <taxon>Desulfobacterales</taxon>
        <taxon>Desulfobacteraceae</taxon>
        <taxon>Desulfobacter</taxon>
    </lineage>
</organism>
<keyword evidence="3" id="KW-1185">Reference proteome</keyword>
<dbReference type="InterPro" id="IPR025245">
    <property type="entry name" value="DUF4197"/>
</dbReference>
<dbReference type="STRING" id="879212.DespoDRAFT_00599"/>
<reference evidence="2 3" key="2">
    <citation type="submission" date="2012-02" db="EMBL/GenBank/DDBJ databases">
        <title>Improved High-Quality Draft sequence of Desulfobacter postgatei 2ac9.</title>
        <authorList>
            <consortium name="US DOE Joint Genome Institute"/>
            <person name="Lucas S."/>
            <person name="Han J."/>
            <person name="Lapidus A."/>
            <person name="Cheng J.-F."/>
            <person name="Goodwin L."/>
            <person name="Pitluck S."/>
            <person name="Peters L."/>
            <person name="Ovchinnikova G."/>
            <person name="Held B."/>
            <person name="Detter J.C."/>
            <person name="Han C."/>
            <person name="Tapia R."/>
            <person name="Land M."/>
            <person name="Hauser L."/>
            <person name="Kyrpides N."/>
            <person name="Ivanova N."/>
            <person name="Pagani I."/>
            <person name="Orellana R."/>
            <person name="Lovley D."/>
            <person name="Woyke T."/>
        </authorList>
    </citation>
    <scope>NUCLEOTIDE SEQUENCE [LARGE SCALE GENOMIC DNA]</scope>
    <source>
        <strain evidence="2 3">2ac9</strain>
    </source>
</reference>
<dbReference type="eggNOG" id="ENOG502Z7PK">
    <property type="taxonomic scope" value="Bacteria"/>
</dbReference>
<dbReference type="Proteomes" id="UP000005778">
    <property type="component" value="Chromosome"/>
</dbReference>
<evidence type="ECO:0000256" key="1">
    <source>
        <dbReference type="SAM" id="MobiDB-lite"/>
    </source>
</evidence>
<feature type="compositionally biased region" description="Low complexity" evidence="1">
    <location>
        <begin position="53"/>
        <end position="72"/>
    </location>
</feature>
<name>I5AZE6_9BACT</name>
<dbReference type="Pfam" id="PF13852">
    <property type="entry name" value="DUF4197"/>
    <property type="match status" value="1"/>
</dbReference>
<dbReference type="HOGENOM" id="CLU_085032_0_0_7"/>
<evidence type="ECO:0000313" key="2">
    <source>
        <dbReference type="EMBL" id="EIM62609.1"/>
    </source>
</evidence>
<dbReference type="AlphaFoldDB" id="I5AZE6"/>
<evidence type="ECO:0008006" key="4">
    <source>
        <dbReference type="Google" id="ProtNLM"/>
    </source>
</evidence>
<evidence type="ECO:0000313" key="3">
    <source>
        <dbReference type="Proteomes" id="UP000005778"/>
    </source>
</evidence>
<protein>
    <recommendedName>
        <fullName evidence="4">DUF4197 domain-containing protein</fullName>
    </recommendedName>
</protein>
<proteinExistence type="predicted"/>
<dbReference type="EMBL" id="CM001488">
    <property type="protein sequence ID" value="EIM62609.1"/>
    <property type="molecule type" value="Genomic_DNA"/>
</dbReference>
<reference evidence="2 3" key="1">
    <citation type="submission" date="2011-09" db="EMBL/GenBank/DDBJ databases">
        <authorList>
            <consortium name="US DOE Joint Genome Institute (JGI-PGF)"/>
            <person name="Lucas S."/>
            <person name="Han J."/>
            <person name="Lapidus A."/>
            <person name="Cheng J.-F."/>
            <person name="Goodwin L."/>
            <person name="Pitluck S."/>
            <person name="Peters L."/>
            <person name="Land M.L."/>
            <person name="Hauser L."/>
            <person name="Orellana R."/>
            <person name="Lovley D."/>
            <person name="Woyke T.J."/>
        </authorList>
    </citation>
    <scope>NUCLEOTIDE SEQUENCE [LARGE SCALE GENOMIC DNA]</scope>
    <source>
        <strain evidence="2 3">2ac9</strain>
    </source>
</reference>
<sequence>MAVIGEAFKMCKKRISVSAVTMVFAFVLGFQAPTLAGNSLLDQGASLIKSMDKSGSSESSDSSDGSSSSAGTLTSSEIISGLKEALETGAGTVVSRLGTENGFNSDSSIHIPLPSYLSKAQTLMDKPGLGSYAKDLELKLNRAAEAATPKAKALFLNAISQMSFDDATSILNGADDAATQYFKEKTSDDLTEAFTPVIENTLEEIGAVQSYNQMMGKYKSLPLVPDVKGNLVDYTVEEALDGIFYYLAKEEKAIRENPAKQTTALLKKLFN</sequence>
<accession>I5AZE6</accession>
<gene>
    <name evidence="2" type="ORF">DespoDRAFT_00599</name>
</gene>
<feature type="region of interest" description="Disordered" evidence="1">
    <location>
        <begin position="51"/>
        <end position="72"/>
    </location>
</feature>